<evidence type="ECO:0000313" key="2">
    <source>
        <dbReference type="Proteomes" id="UP000192393"/>
    </source>
</evidence>
<evidence type="ECO:0000313" key="1">
    <source>
        <dbReference type="EMBL" id="SMC34099.1"/>
    </source>
</evidence>
<proteinExistence type="predicted"/>
<name>A0A1W1YD84_9FLAO</name>
<dbReference type="Pfam" id="PF21850">
    <property type="entry name" value="DUF6909"/>
    <property type="match status" value="2"/>
</dbReference>
<dbReference type="EMBL" id="FWXS01000001">
    <property type="protein sequence ID" value="SMC34099.1"/>
    <property type="molecule type" value="Genomic_DNA"/>
</dbReference>
<organism evidence="1 2">
    <name type="scientific">Moheibacter sediminis</name>
    <dbReference type="NCBI Taxonomy" id="1434700"/>
    <lineage>
        <taxon>Bacteria</taxon>
        <taxon>Pseudomonadati</taxon>
        <taxon>Bacteroidota</taxon>
        <taxon>Flavobacteriia</taxon>
        <taxon>Flavobacteriales</taxon>
        <taxon>Weeksellaceae</taxon>
        <taxon>Moheibacter</taxon>
    </lineage>
</organism>
<accession>A0A1W1YD84</accession>
<gene>
    <name evidence="1" type="ORF">SAMN06296427_101281</name>
</gene>
<dbReference type="AlphaFoldDB" id="A0A1W1YD84"/>
<dbReference type="RefSeq" id="WP_084015524.1">
    <property type="nucleotide sequence ID" value="NZ_FWXS01000001.1"/>
</dbReference>
<dbReference type="Proteomes" id="UP000192393">
    <property type="component" value="Unassembled WGS sequence"/>
</dbReference>
<reference evidence="1 2" key="1">
    <citation type="submission" date="2017-04" db="EMBL/GenBank/DDBJ databases">
        <authorList>
            <person name="Afonso C.L."/>
            <person name="Miller P.J."/>
            <person name="Scott M.A."/>
            <person name="Spackman E."/>
            <person name="Goraichik I."/>
            <person name="Dimitrov K.M."/>
            <person name="Suarez D.L."/>
            <person name="Swayne D.E."/>
        </authorList>
    </citation>
    <scope>NUCLEOTIDE SEQUENCE [LARGE SCALE GENOMIC DNA]</scope>
    <source>
        <strain evidence="1 2">CGMCC 1.12708</strain>
    </source>
</reference>
<dbReference type="STRING" id="1434700.SAMN06296427_101281"/>
<keyword evidence="2" id="KW-1185">Reference proteome</keyword>
<dbReference type="InterPro" id="IPR054204">
    <property type="entry name" value="DUF6909"/>
</dbReference>
<dbReference type="OrthoDB" id="9776951at2"/>
<sequence length="557" mass="63602">MITNITRARQSTASIERLYITMRHMFHRGTYRPTGQSGQIIQDLLLQLNPEIYGSMADSEKVELDGLIYVLDRLPEGITETPYVNFTANEGIDTTKFIPIIPPKRRRLCYRVDDDQMNIEVTRGRSEIYDTLTHLTFLYNEAEKIRARAFNKQTQKINRVWQKIEEIVLEEKKLNTKERDVALMHLSTILGRTFHETQIAYKYFSEENNKEKFFKIIYWMGQTSQQDHNGFKRREITFTSTLRERIGHHIIGERWANDIKKVLADNGLLHRPLHIISANMHSVSNMFYAFEALKKDVTLVSEFDTYKDLSSSKNKALRDAVHEFSHKNGMIFIPDSSGTNIDVQIIDLKKVNLKNTTFSKVEAYPEDVLIVMDYAFGEQAFEVMDELLKPYKTKSTSTMMNVKSISIMGKAGILEGKKGDIMIPNSHIIEGLADNYVFENELKPADFKGSRLGVFEGPMITVLGTSLQNKDLLEYFKNSSWKASGLEMEGGHYQKAIQIASKIRNHIAPDVKVMYAYYASDNPLETGGTLASGGLGLTGVKPTYLITKMILNKILGL</sequence>
<protein>
    <submittedName>
        <fullName evidence="1">Uncharacterized protein</fullName>
    </submittedName>
</protein>